<dbReference type="GeneID" id="24439619"/>
<sequence>MFLIIGSSSQRNMLTLSYQSVATVEKSMYLIINKINQKLVLQFLSNQYLKL</sequence>
<accession>W7XH11</accession>
<evidence type="ECO:0000313" key="1">
    <source>
        <dbReference type="EMBL" id="EWS72289.1"/>
    </source>
</evidence>
<protein>
    <submittedName>
        <fullName evidence="1">Uncharacterized protein</fullName>
    </submittedName>
</protein>
<name>W7XH11_TETTS</name>
<keyword evidence="2" id="KW-1185">Reference proteome</keyword>
<dbReference type="Proteomes" id="UP000009168">
    <property type="component" value="Unassembled WGS sequence"/>
</dbReference>
<dbReference type="InParanoid" id="W7XH11"/>
<proteinExistence type="predicted"/>
<evidence type="ECO:0000313" key="2">
    <source>
        <dbReference type="Proteomes" id="UP000009168"/>
    </source>
</evidence>
<dbReference type="AlphaFoldDB" id="W7XH11"/>
<reference evidence="2" key="1">
    <citation type="journal article" date="2006" name="PLoS Biol.">
        <title>Macronuclear genome sequence of the ciliate Tetrahymena thermophila, a model eukaryote.</title>
        <authorList>
            <person name="Eisen J.A."/>
            <person name="Coyne R.S."/>
            <person name="Wu M."/>
            <person name="Wu D."/>
            <person name="Thiagarajan M."/>
            <person name="Wortman J.R."/>
            <person name="Badger J.H."/>
            <person name="Ren Q."/>
            <person name="Amedeo P."/>
            <person name="Jones K.M."/>
            <person name="Tallon L.J."/>
            <person name="Delcher A.L."/>
            <person name="Salzberg S.L."/>
            <person name="Silva J.C."/>
            <person name="Haas B.J."/>
            <person name="Majoros W.H."/>
            <person name="Farzad M."/>
            <person name="Carlton J.M."/>
            <person name="Smith R.K. Jr."/>
            <person name="Garg J."/>
            <person name="Pearlman R.E."/>
            <person name="Karrer K.M."/>
            <person name="Sun L."/>
            <person name="Manning G."/>
            <person name="Elde N.C."/>
            <person name="Turkewitz A.P."/>
            <person name="Asai D.J."/>
            <person name="Wilkes D.E."/>
            <person name="Wang Y."/>
            <person name="Cai H."/>
            <person name="Collins K."/>
            <person name="Stewart B.A."/>
            <person name="Lee S.R."/>
            <person name="Wilamowska K."/>
            <person name="Weinberg Z."/>
            <person name="Ruzzo W.L."/>
            <person name="Wloga D."/>
            <person name="Gaertig J."/>
            <person name="Frankel J."/>
            <person name="Tsao C.-C."/>
            <person name="Gorovsky M.A."/>
            <person name="Keeling P.J."/>
            <person name="Waller R.F."/>
            <person name="Patron N.J."/>
            <person name="Cherry J.M."/>
            <person name="Stover N.A."/>
            <person name="Krieger C.J."/>
            <person name="del Toro C."/>
            <person name="Ryder H.F."/>
            <person name="Williamson S.C."/>
            <person name="Barbeau R.A."/>
            <person name="Hamilton E.P."/>
            <person name="Orias E."/>
        </authorList>
    </citation>
    <scope>NUCLEOTIDE SEQUENCE [LARGE SCALE GENOMIC DNA]</scope>
    <source>
        <strain evidence="2">SB210</strain>
    </source>
</reference>
<gene>
    <name evidence="1" type="ORF">TTHERM_000569388</name>
</gene>
<dbReference type="RefSeq" id="XP_012655229.1">
    <property type="nucleotide sequence ID" value="XM_012799775.1"/>
</dbReference>
<organism evidence="1 2">
    <name type="scientific">Tetrahymena thermophila (strain SB210)</name>
    <dbReference type="NCBI Taxonomy" id="312017"/>
    <lineage>
        <taxon>Eukaryota</taxon>
        <taxon>Sar</taxon>
        <taxon>Alveolata</taxon>
        <taxon>Ciliophora</taxon>
        <taxon>Intramacronucleata</taxon>
        <taxon>Oligohymenophorea</taxon>
        <taxon>Hymenostomatida</taxon>
        <taxon>Tetrahymenina</taxon>
        <taxon>Tetrahymenidae</taxon>
        <taxon>Tetrahymena</taxon>
    </lineage>
</organism>
<dbReference type="EMBL" id="GG662498">
    <property type="protein sequence ID" value="EWS72289.1"/>
    <property type="molecule type" value="Genomic_DNA"/>
</dbReference>
<dbReference type="KEGG" id="tet:TTHERM_000569388"/>